<evidence type="ECO:0000256" key="1">
    <source>
        <dbReference type="SAM" id="MobiDB-lite"/>
    </source>
</evidence>
<feature type="compositionally biased region" description="Acidic residues" evidence="1">
    <location>
        <begin position="208"/>
        <end position="218"/>
    </location>
</feature>
<accession>A0A8H2ZNI2</accession>
<organism evidence="2 3">
    <name type="scientific">Sclerotinia trifoliorum</name>
    <dbReference type="NCBI Taxonomy" id="28548"/>
    <lineage>
        <taxon>Eukaryota</taxon>
        <taxon>Fungi</taxon>
        <taxon>Dikarya</taxon>
        <taxon>Ascomycota</taxon>
        <taxon>Pezizomycotina</taxon>
        <taxon>Leotiomycetes</taxon>
        <taxon>Helotiales</taxon>
        <taxon>Sclerotiniaceae</taxon>
        <taxon>Sclerotinia</taxon>
    </lineage>
</organism>
<feature type="compositionally biased region" description="Basic and acidic residues" evidence="1">
    <location>
        <begin position="176"/>
        <end position="207"/>
    </location>
</feature>
<feature type="region of interest" description="Disordered" evidence="1">
    <location>
        <begin position="123"/>
        <end position="144"/>
    </location>
</feature>
<evidence type="ECO:0000313" key="3">
    <source>
        <dbReference type="Proteomes" id="UP000624404"/>
    </source>
</evidence>
<name>A0A8H2ZNI2_9HELO</name>
<sequence length="218" mass="24675">MAELPNRLPSPPSATDIVDGIIDTFIDKLQLIWAENAAKGVVFTPRSRLALEIELALIRVVSATVAPEAVFTRISSELNYLNEKVKRDANPLLHDILLSCRDMMEQWKDEGWWEDLRSIEDSTRDTEDMGGRRNSGAYGTPTREELQRIQRLERTMFTDHQLRSRIDAHAQMLEESIARMKAEENDHGSESGLDDEKKNAGDHGDDIDKGDEDSVNVD</sequence>
<dbReference type="EMBL" id="CAJHIA010000010">
    <property type="protein sequence ID" value="CAD6443395.1"/>
    <property type="molecule type" value="Genomic_DNA"/>
</dbReference>
<proteinExistence type="predicted"/>
<evidence type="ECO:0000313" key="2">
    <source>
        <dbReference type="EMBL" id="CAD6443395.1"/>
    </source>
</evidence>
<feature type="region of interest" description="Disordered" evidence="1">
    <location>
        <begin position="174"/>
        <end position="218"/>
    </location>
</feature>
<comment type="caution">
    <text evidence="2">The sequence shown here is derived from an EMBL/GenBank/DDBJ whole genome shotgun (WGS) entry which is preliminary data.</text>
</comment>
<dbReference type="OrthoDB" id="3551465at2759"/>
<dbReference type="AlphaFoldDB" id="A0A8H2ZNI2"/>
<reference evidence="2" key="1">
    <citation type="submission" date="2020-10" db="EMBL/GenBank/DDBJ databases">
        <authorList>
            <person name="Kusch S."/>
        </authorList>
    </citation>
    <scope>NUCLEOTIDE SEQUENCE</scope>
    <source>
        <strain evidence="2">SwB9</strain>
    </source>
</reference>
<dbReference type="Proteomes" id="UP000624404">
    <property type="component" value="Unassembled WGS sequence"/>
</dbReference>
<keyword evidence="3" id="KW-1185">Reference proteome</keyword>
<gene>
    <name evidence="2" type="ORF">SCLTRI_LOCUS3188</name>
</gene>
<protein>
    <submittedName>
        <fullName evidence="2">7a5027dc-b996-4c3d-a265-a5544382044a</fullName>
    </submittedName>
</protein>